<evidence type="ECO:0000313" key="1">
    <source>
        <dbReference type="EMBL" id="MBC1179762.1"/>
    </source>
</evidence>
<dbReference type="AlphaFoldDB" id="A0A7G3B153"/>
<name>A0A7G3B153_LUTLO</name>
<proteinExistence type="predicted"/>
<dbReference type="EMBL" id="GITU01011059">
    <property type="protein sequence ID" value="MBC1179762.1"/>
    <property type="molecule type" value="Transcribed_RNA"/>
</dbReference>
<organism evidence="1">
    <name type="scientific">Lutzomyia longipalpis</name>
    <name type="common">Sand fly</name>
    <dbReference type="NCBI Taxonomy" id="7200"/>
    <lineage>
        <taxon>Eukaryota</taxon>
        <taxon>Metazoa</taxon>
        <taxon>Ecdysozoa</taxon>
        <taxon>Arthropoda</taxon>
        <taxon>Hexapoda</taxon>
        <taxon>Insecta</taxon>
        <taxon>Pterygota</taxon>
        <taxon>Neoptera</taxon>
        <taxon>Endopterygota</taxon>
        <taxon>Diptera</taxon>
        <taxon>Nematocera</taxon>
        <taxon>Psychodoidea</taxon>
        <taxon>Psychodidae</taxon>
        <taxon>Lutzomyia</taxon>
        <taxon>Lutzomyia</taxon>
    </lineage>
</organism>
<sequence length="179" mass="20970">MTILGCRHGFVLIPFGNLIGSYLWGCWGGPLNWWGICLRHLRATRWLLWRRWLCNLRCGHGWHVSGCWCNTSSFRALILRWECDVNCRSTGGIFTSLPGNCNHFHRWICHHFRVILPCGCSDFLCGCCLRLQGTRCCRKEDYEVEHPQKILHLKSLLQPKNLRRGEKKYLLSSTFYINT</sequence>
<reference evidence="1" key="1">
    <citation type="journal article" date="2020" name="BMC">
        <title>Leishmania infection induces a limited differential gene expression in the sand fly midgut.</title>
        <authorList>
            <person name="Coutinho-Abreu I.V."/>
            <person name="Serafim T.D."/>
            <person name="Meneses C."/>
            <person name="Kamhawi S."/>
            <person name="Oliveira F."/>
            <person name="Valenzuela J.G."/>
        </authorList>
    </citation>
    <scope>NUCLEOTIDE SEQUENCE</scope>
    <source>
        <strain evidence="1">Jacobina</strain>
        <tissue evidence="1">Midgut</tissue>
    </source>
</reference>
<protein>
    <submittedName>
        <fullName evidence="1">Uncharacterized protein</fullName>
    </submittedName>
</protein>
<accession>A0A7G3B153</accession>